<accession>A0A2T7FZW8</accession>
<dbReference type="RefSeq" id="WP_108639751.1">
    <property type="nucleotide sequence ID" value="NZ_QCYG01000002.1"/>
</dbReference>
<evidence type="ECO:0000313" key="1">
    <source>
        <dbReference type="EMBL" id="PVA07709.1"/>
    </source>
</evidence>
<dbReference type="EMBL" id="QCYG01000002">
    <property type="protein sequence ID" value="PVA07709.1"/>
    <property type="molecule type" value="Genomic_DNA"/>
</dbReference>
<dbReference type="Proteomes" id="UP000244817">
    <property type="component" value="Unassembled WGS sequence"/>
</dbReference>
<comment type="caution">
    <text evidence="1">The sequence shown here is derived from an EMBL/GenBank/DDBJ whole genome shotgun (WGS) entry which is preliminary data.</text>
</comment>
<dbReference type="AlphaFoldDB" id="A0A2T7FZW8"/>
<dbReference type="OrthoDB" id="5489750at2"/>
<keyword evidence="2" id="KW-1185">Reference proteome</keyword>
<evidence type="ECO:0008006" key="3">
    <source>
        <dbReference type="Google" id="ProtNLM"/>
    </source>
</evidence>
<reference evidence="1 2" key="1">
    <citation type="submission" date="2018-04" db="EMBL/GenBank/DDBJ databases">
        <title>Pelagivirga bohaiensis gen. nov., sp. nov., a bacterium isolated from the Bohai Sea.</title>
        <authorList>
            <person name="Ji X."/>
        </authorList>
    </citation>
    <scope>NUCLEOTIDE SEQUENCE [LARGE SCALE GENOMIC DNA]</scope>
    <source>
        <strain evidence="1 2">BH-SD16</strain>
    </source>
</reference>
<organism evidence="1 2">
    <name type="scientific">Thalassorhabdomicrobium marinisediminis</name>
    <dbReference type="NCBI Taxonomy" id="2170577"/>
    <lineage>
        <taxon>Bacteria</taxon>
        <taxon>Pseudomonadati</taxon>
        <taxon>Pseudomonadota</taxon>
        <taxon>Alphaproteobacteria</taxon>
        <taxon>Rhodobacterales</taxon>
        <taxon>Paracoccaceae</taxon>
        <taxon>Thalassorhabdomicrobium</taxon>
    </lineage>
</organism>
<proteinExistence type="predicted"/>
<name>A0A2T7FZW8_9RHOB</name>
<protein>
    <recommendedName>
        <fullName evidence="3">Peptide-binding protein</fullName>
    </recommendedName>
</protein>
<dbReference type="Gene3D" id="2.30.30.40">
    <property type="entry name" value="SH3 Domains"/>
    <property type="match status" value="1"/>
</dbReference>
<gene>
    <name evidence="1" type="ORF">DC363_03515</name>
</gene>
<evidence type="ECO:0000313" key="2">
    <source>
        <dbReference type="Proteomes" id="UP000244817"/>
    </source>
</evidence>
<sequence length="199" mass="21831">MIRAALALLDTLSATPLAAQSLPDRYMVQGVAKDDTLNIRAEPNAGSEIVGEFGPFDLNIEVMREQDGWGYTGAGERSGWVSMRFLTPNPVPPPEVPRPMICSGTEPFWSVSFHPRGTEYNAPGEGRRQLTILRERTARTGYLVEAEEGPALTRTMIINARPCNDGMSDRDFAMAITMFTDAPDGSEVWTGCCTMQVNN</sequence>